<accession>A6J3S6</accession>
<proteinExistence type="predicted"/>
<sequence length="38" mass="4490">MVEDERLWIDTHTTMTTGQTSHRGMTDPQVLDLWAPYR</sequence>
<gene>
    <name evidence="1" type="ORF">rCG_57902</name>
</gene>
<organism evidence="1 2">
    <name type="scientific">Rattus norvegicus</name>
    <name type="common">Rat</name>
    <dbReference type="NCBI Taxonomy" id="10116"/>
    <lineage>
        <taxon>Eukaryota</taxon>
        <taxon>Metazoa</taxon>
        <taxon>Chordata</taxon>
        <taxon>Craniata</taxon>
        <taxon>Vertebrata</taxon>
        <taxon>Euteleostomi</taxon>
        <taxon>Mammalia</taxon>
        <taxon>Eutheria</taxon>
        <taxon>Euarchontoglires</taxon>
        <taxon>Glires</taxon>
        <taxon>Rodentia</taxon>
        <taxon>Myomorpha</taxon>
        <taxon>Muroidea</taxon>
        <taxon>Muridae</taxon>
        <taxon>Murinae</taxon>
        <taxon>Rattus</taxon>
    </lineage>
</organism>
<evidence type="ECO:0000313" key="2">
    <source>
        <dbReference type="Proteomes" id="UP000234681"/>
    </source>
</evidence>
<evidence type="ECO:0000313" key="1">
    <source>
        <dbReference type="EMBL" id="EDL95249.1"/>
    </source>
</evidence>
<reference evidence="2" key="1">
    <citation type="submission" date="2005-09" db="EMBL/GenBank/DDBJ databases">
        <authorList>
            <person name="Mural R.J."/>
            <person name="Li P.W."/>
            <person name="Adams M.D."/>
            <person name="Amanatides P.G."/>
            <person name="Baden-Tillson H."/>
            <person name="Barnstead M."/>
            <person name="Chin S.H."/>
            <person name="Dew I."/>
            <person name="Evans C.A."/>
            <person name="Ferriera S."/>
            <person name="Flanigan M."/>
            <person name="Fosler C."/>
            <person name="Glodek A."/>
            <person name="Gu Z."/>
            <person name="Holt R.A."/>
            <person name="Jennings D."/>
            <person name="Kraft C.L."/>
            <person name="Lu F."/>
            <person name="Nguyen T."/>
            <person name="Nusskern D.R."/>
            <person name="Pfannkoch C.M."/>
            <person name="Sitter C."/>
            <person name="Sutton G.G."/>
            <person name="Venter J.C."/>
            <person name="Wang Z."/>
            <person name="Woodage T."/>
            <person name="Zheng X.H."/>
            <person name="Zhong F."/>
        </authorList>
    </citation>
    <scope>NUCLEOTIDE SEQUENCE [LARGE SCALE GENOMIC DNA]</scope>
    <source>
        <strain>BN</strain>
        <strain evidence="2">Sprague-Dawley</strain>
    </source>
</reference>
<protein>
    <submittedName>
        <fullName evidence="1">RCG57902</fullName>
    </submittedName>
</protein>
<dbReference type="EMBL" id="CH473975">
    <property type="protein sequence ID" value="EDL95249.1"/>
    <property type="molecule type" value="Genomic_DNA"/>
</dbReference>
<name>A6J3S6_RAT</name>
<dbReference type="AlphaFoldDB" id="A6J3S6"/>
<dbReference type="Proteomes" id="UP000234681">
    <property type="component" value="Chromosome 8"/>
</dbReference>